<proteinExistence type="predicted"/>
<name>M2B3N5_9BACT</name>
<evidence type="ECO:0000313" key="2">
    <source>
        <dbReference type="Proteomes" id="UP000011529"/>
    </source>
</evidence>
<keyword evidence="2" id="KW-1185">Reference proteome</keyword>
<accession>M2B3N5</accession>
<reference evidence="1" key="2">
    <citation type="journal article" date="2013" name="Mar. Genomics">
        <title>Expression of sulfatases in Rhodopirellula baltica and the diversity of sulfatases in the genus Rhodopirellula.</title>
        <authorList>
            <person name="Wegner C.E."/>
            <person name="Richter-Heitmann T."/>
            <person name="Klindworth A."/>
            <person name="Klockow C."/>
            <person name="Richter M."/>
            <person name="Achstetter T."/>
            <person name="Glockner F.O."/>
            <person name="Harder J."/>
        </authorList>
    </citation>
    <scope>NUCLEOTIDE SEQUENCE [LARGE SCALE GENOMIC DNA]</scope>
    <source>
        <strain evidence="1">6C</strain>
    </source>
</reference>
<dbReference type="AlphaFoldDB" id="M2B3N5"/>
<dbReference type="PATRIC" id="fig|1263867.3.peg.2925"/>
<dbReference type="Proteomes" id="UP000011529">
    <property type="component" value="Unassembled WGS sequence"/>
</dbReference>
<sequence length="42" mass="4750">MRFHVLAGDRMAFSPNPHTSPGYWRFCSDVGDESNAVFCEQS</sequence>
<gene>
    <name evidence="1" type="ORF">RE6C_02738</name>
</gene>
<dbReference type="EMBL" id="ANMO01000120">
    <property type="protein sequence ID" value="EMB16373.1"/>
    <property type="molecule type" value="Genomic_DNA"/>
</dbReference>
<protein>
    <submittedName>
        <fullName evidence="1">Uncharacterized protein</fullName>
    </submittedName>
</protein>
<reference evidence="1" key="1">
    <citation type="submission" date="2012-11" db="EMBL/GenBank/DDBJ databases">
        <title>Permanent draft genomes of Rhodopirellula europaea strain SH398 and 6C.</title>
        <authorList>
            <person name="Richter M."/>
            <person name="Richter-Heitmann T."/>
            <person name="Frank C."/>
            <person name="Harder J."/>
            <person name="Glockner F.O."/>
        </authorList>
    </citation>
    <scope>NUCLEOTIDE SEQUENCE</scope>
    <source>
        <strain evidence="1">6C</strain>
    </source>
</reference>
<organism evidence="1 2">
    <name type="scientific">Rhodopirellula europaea 6C</name>
    <dbReference type="NCBI Taxonomy" id="1263867"/>
    <lineage>
        <taxon>Bacteria</taxon>
        <taxon>Pseudomonadati</taxon>
        <taxon>Planctomycetota</taxon>
        <taxon>Planctomycetia</taxon>
        <taxon>Pirellulales</taxon>
        <taxon>Pirellulaceae</taxon>
        <taxon>Rhodopirellula</taxon>
    </lineage>
</organism>
<comment type="caution">
    <text evidence="1">The sequence shown here is derived from an EMBL/GenBank/DDBJ whole genome shotgun (WGS) entry which is preliminary data.</text>
</comment>
<evidence type="ECO:0000313" key="1">
    <source>
        <dbReference type="EMBL" id="EMB16373.1"/>
    </source>
</evidence>